<evidence type="ECO:0000256" key="1">
    <source>
        <dbReference type="ARBA" id="ARBA00010169"/>
    </source>
</evidence>
<sequence length="110" mass="11996">MTPDPADYGLILTTTASQESAKAIAQTLVTAKLAACVSLFPIHSLYTWQDSLEATDEWQLLIKADLRQFQAISALVQDIHPYTVPELIALPLTAAAPAYLQWLATQTTIP</sequence>
<dbReference type="PANTHER" id="PTHR23419">
    <property type="entry name" value="DIVALENT CATION TOLERANCE CUTA-RELATED"/>
    <property type="match status" value="1"/>
</dbReference>
<reference evidence="2" key="1">
    <citation type="submission" date="2012-04" db="EMBL/GenBank/DDBJ databases">
        <authorList>
            <person name="Borisov I.G."/>
            <person name="Ivanikova N.V."/>
            <person name="Pinevich A.V."/>
        </authorList>
    </citation>
    <scope>NUCLEOTIDE SEQUENCE</scope>
    <source>
        <strain evidence="2">CALU 1027</strain>
    </source>
</reference>
<dbReference type="InterPro" id="IPR011322">
    <property type="entry name" value="N-reg_PII-like_a/b"/>
</dbReference>
<comment type="caution">
    <text evidence="2">The sequence shown here is derived from an EMBL/GenBank/DDBJ whole genome shotgun (WGS) entry which is preliminary data.</text>
</comment>
<dbReference type="RefSeq" id="WP_016923861.1">
    <property type="nucleotide sequence ID" value="NZ_KB235942.1"/>
</dbReference>
<keyword evidence="3" id="KW-1185">Reference proteome</keyword>
<dbReference type="InterPro" id="IPR015867">
    <property type="entry name" value="N-reg_PII/ATP_PRibTrfase_C"/>
</dbReference>
<organism evidence="2 3">
    <name type="scientific">Prochlorothrix hollandica PCC 9006 = CALU 1027</name>
    <dbReference type="NCBI Taxonomy" id="317619"/>
    <lineage>
        <taxon>Bacteria</taxon>
        <taxon>Bacillati</taxon>
        <taxon>Cyanobacteriota</taxon>
        <taxon>Cyanophyceae</taxon>
        <taxon>Prochlorotrichales</taxon>
        <taxon>Prochlorotrichaceae</taxon>
        <taxon>Prochlorothrix</taxon>
    </lineage>
</organism>
<name>A0A0M2PWK5_PROHO</name>
<evidence type="ECO:0000313" key="3">
    <source>
        <dbReference type="Proteomes" id="UP000034681"/>
    </source>
</evidence>
<dbReference type="OrthoDB" id="37622at2"/>
<proteinExistence type="inferred from homology"/>
<dbReference type="GO" id="GO:0005507">
    <property type="term" value="F:copper ion binding"/>
    <property type="evidence" value="ECO:0007669"/>
    <property type="project" value="TreeGrafter"/>
</dbReference>
<dbReference type="STRING" id="317619.GCA_000332315_04286"/>
<dbReference type="GO" id="GO:0010038">
    <property type="term" value="P:response to metal ion"/>
    <property type="evidence" value="ECO:0007669"/>
    <property type="project" value="InterPro"/>
</dbReference>
<dbReference type="PANTHER" id="PTHR23419:SF8">
    <property type="entry name" value="FI09726P"/>
    <property type="match status" value="1"/>
</dbReference>
<evidence type="ECO:0000313" key="2">
    <source>
        <dbReference type="EMBL" id="KKI99472.1"/>
    </source>
</evidence>
<dbReference type="Proteomes" id="UP000034681">
    <property type="component" value="Unassembled WGS sequence"/>
</dbReference>
<dbReference type="SUPFAM" id="SSF54913">
    <property type="entry name" value="GlnB-like"/>
    <property type="match status" value="1"/>
</dbReference>
<accession>A0A0M2PWK5</accession>
<dbReference type="AlphaFoldDB" id="A0A0M2PWK5"/>
<dbReference type="EMBL" id="AJTX02000005">
    <property type="protein sequence ID" value="KKI99472.1"/>
    <property type="molecule type" value="Genomic_DNA"/>
</dbReference>
<protein>
    <submittedName>
        <fullName evidence="2">Cation tolerance protein CutA</fullName>
    </submittedName>
</protein>
<gene>
    <name evidence="2" type="ORF">PROH_12795</name>
</gene>
<dbReference type="InterPro" id="IPR004323">
    <property type="entry name" value="Ion_tolerance_CutA"/>
</dbReference>
<comment type="similarity">
    <text evidence="1">Belongs to the CutA family.</text>
</comment>
<dbReference type="Pfam" id="PF03091">
    <property type="entry name" value="CutA1"/>
    <property type="match status" value="1"/>
</dbReference>
<dbReference type="eggNOG" id="COG1324">
    <property type="taxonomic scope" value="Bacteria"/>
</dbReference>
<dbReference type="Gene3D" id="3.30.70.120">
    <property type="match status" value="1"/>
</dbReference>